<keyword evidence="3" id="KW-0804">Transcription</keyword>
<dbReference type="AlphaFoldDB" id="A0A0N8PRQ4"/>
<dbReference type="InterPro" id="IPR036388">
    <property type="entry name" value="WH-like_DNA-bd_sf"/>
</dbReference>
<dbReference type="SMART" id="SM00421">
    <property type="entry name" value="HTH_LUXR"/>
    <property type="match status" value="1"/>
</dbReference>
<evidence type="ECO:0000256" key="3">
    <source>
        <dbReference type="ARBA" id="ARBA00023163"/>
    </source>
</evidence>
<reference evidence="6 7" key="1">
    <citation type="submission" date="2015-09" db="EMBL/GenBank/DDBJ databases">
        <title>Draft genome sequence of Kouleothrix aurantiaca JCM 19913.</title>
        <authorList>
            <person name="Hemp J."/>
        </authorList>
    </citation>
    <scope>NUCLEOTIDE SEQUENCE [LARGE SCALE GENOMIC DNA]</scope>
    <source>
        <strain evidence="6 7">COM-B</strain>
    </source>
</reference>
<keyword evidence="1" id="KW-0805">Transcription regulation</keyword>
<dbReference type="Pfam" id="PF00196">
    <property type="entry name" value="GerE"/>
    <property type="match status" value="1"/>
</dbReference>
<name>A0A0N8PRQ4_9CHLR</name>
<feature type="domain" description="HTH luxR-type" evidence="5">
    <location>
        <begin position="14"/>
        <end position="79"/>
    </location>
</feature>
<dbReference type="CDD" id="cd06170">
    <property type="entry name" value="LuxR_C_like"/>
    <property type="match status" value="1"/>
</dbReference>
<dbReference type="InterPro" id="IPR000792">
    <property type="entry name" value="Tscrpt_reg_LuxR_C"/>
</dbReference>
<dbReference type="SUPFAM" id="SSF46894">
    <property type="entry name" value="C-terminal effector domain of the bipartite response regulators"/>
    <property type="match status" value="1"/>
</dbReference>
<dbReference type="GO" id="GO:0006355">
    <property type="term" value="P:regulation of DNA-templated transcription"/>
    <property type="evidence" value="ECO:0007669"/>
    <property type="project" value="InterPro"/>
</dbReference>
<dbReference type="PROSITE" id="PS50043">
    <property type="entry name" value="HTH_LUXR_2"/>
    <property type="match status" value="1"/>
</dbReference>
<accession>A0A0N8PRQ4</accession>
<dbReference type="PROSITE" id="PS00622">
    <property type="entry name" value="HTH_LUXR_1"/>
    <property type="match status" value="1"/>
</dbReference>
<gene>
    <name evidence="6" type="ORF">SE17_26135</name>
</gene>
<protein>
    <recommendedName>
        <fullName evidence="5">HTH luxR-type domain-containing protein</fullName>
    </recommendedName>
</protein>
<feature type="region of interest" description="Disordered" evidence="4">
    <location>
        <begin position="1"/>
        <end position="23"/>
    </location>
</feature>
<evidence type="ECO:0000256" key="2">
    <source>
        <dbReference type="ARBA" id="ARBA00023125"/>
    </source>
</evidence>
<organism evidence="6 7">
    <name type="scientific">Kouleothrix aurantiaca</name>
    <dbReference type="NCBI Taxonomy" id="186479"/>
    <lineage>
        <taxon>Bacteria</taxon>
        <taxon>Bacillati</taxon>
        <taxon>Chloroflexota</taxon>
        <taxon>Chloroflexia</taxon>
        <taxon>Chloroflexales</taxon>
        <taxon>Roseiflexineae</taxon>
        <taxon>Roseiflexaceae</taxon>
        <taxon>Kouleothrix</taxon>
    </lineage>
</organism>
<keyword evidence="7" id="KW-1185">Reference proteome</keyword>
<evidence type="ECO:0000313" key="6">
    <source>
        <dbReference type="EMBL" id="KPV50573.1"/>
    </source>
</evidence>
<evidence type="ECO:0000313" key="7">
    <source>
        <dbReference type="Proteomes" id="UP000050509"/>
    </source>
</evidence>
<dbReference type="Proteomes" id="UP000050509">
    <property type="component" value="Unassembled WGS sequence"/>
</dbReference>
<evidence type="ECO:0000259" key="5">
    <source>
        <dbReference type="PROSITE" id="PS50043"/>
    </source>
</evidence>
<sequence>MLLAALESNSAQARRPPPEPLSPQEQRVMRLLVAGRSNAEIAGELVVSPNTVKTHVKNIYRKLAVATRDELRTAVRELNLR</sequence>
<dbReference type="Gene3D" id="1.10.10.10">
    <property type="entry name" value="Winged helix-like DNA-binding domain superfamily/Winged helix DNA-binding domain"/>
    <property type="match status" value="1"/>
</dbReference>
<dbReference type="PATRIC" id="fig|186479.3.peg.1375"/>
<proteinExistence type="predicted"/>
<evidence type="ECO:0000256" key="1">
    <source>
        <dbReference type="ARBA" id="ARBA00023015"/>
    </source>
</evidence>
<dbReference type="InterPro" id="IPR016032">
    <property type="entry name" value="Sig_transdc_resp-reg_C-effctor"/>
</dbReference>
<comment type="caution">
    <text evidence="6">The sequence shown here is derived from an EMBL/GenBank/DDBJ whole genome shotgun (WGS) entry which is preliminary data.</text>
</comment>
<dbReference type="PRINTS" id="PR00038">
    <property type="entry name" value="HTHLUXR"/>
</dbReference>
<dbReference type="PANTHER" id="PTHR44688">
    <property type="entry name" value="DNA-BINDING TRANSCRIPTIONAL ACTIVATOR DEVR_DOSR"/>
    <property type="match status" value="1"/>
</dbReference>
<dbReference type="PANTHER" id="PTHR44688:SF16">
    <property type="entry name" value="DNA-BINDING TRANSCRIPTIONAL ACTIVATOR DEVR_DOSR"/>
    <property type="match status" value="1"/>
</dbReference>
<keyword evidence="2" id="KW-0238">DNA-binding</keyword>
<evidence type="ECO:0000256" key="4">
    <source>
        <dbReference type="SAM" id="MobiDB-lite"/>
    </source>
</evidence>
<dbReference type="GO" id="GO:0003677">
    <property type="term" value="F:DNA binding"/>
    <property type="evidence" value="ECO:0007669"/>
    <property type="project" value="UniProtKB-KW"/>
</dbReference>
<dbReference type="EMBL" id="LJCR01001319">
    <property type="protein sequence ID" value="KPV50573.1"/>
    <property type="molecule type" value="Genomic_DNA"/>
</dbReference>